<evidence type="ECO:0000256" key="10">
    <source>
        <dbReference type="SAM" id="Phobius"/>
    </source>
</evidence>
<evidence type="ECO:0000256" key="7">
    <source>
        <dbReference type="ARBA" id="ARBA00022840"/>
    </source>
</evidence>
<dbReference type="SUPFAM" id="SSF55785">
    <property type="entry name" value="PYP-like sensor domain (PAS domain)"/>
    <property type="match status" value="1"/>
</dbReference>
<sequence>MKPLRIIAYSTVILLLFIGLLFGHYYHRYNENRADNIERAITESQSQLNYIEREYYLLNERLVSSSRLLAENQSMYDYVLEPNQDNRRILEQVWASVAAGQKWYRSIRAISLTGQEVLKVNYDRENDRASPSTDYRNVEGSEFFDYLQSLQNDQFGTWQIEFEEEASGVVSSPVRPVMKIMTPVSALGARVGYLVLDFDVTYLTNLVVFSPDPTLTADLISHSGYYIAGQKEHMLFGEVFPSRSHFNFATMNPVIWQKMQESQRGYYFDEGTLYVFTFIGVLPERALYAMIEMPPSELESRAQQGFSDLLQEALFVLMLLLVILFPITFVLMYYYRRDMDGKLARAALNGMSAVLISDKHNRGILVNQEFQLLTGYSDVDIKDKKILDTLLGQDSNTITQAVLNEININKSWEGELLIYTRDGGTVSVITRIQPDYSPLGELDYYIISFVDISERKKLEERLRALSELDDLTGLWNRRKFEHELTRSASIAERYSDKQPSCLALIDIDHFKRVNDEKGHDEGDRTIRVVGQILTDSLRATDFVSRIGGEEFALLMPHTSLDEAQQVLERILVAVSSHQDIDVTISAGFTDMTGDRDRSYKWADIALYQSKANGRNRVSRCLSREEYL</sequence>
<evidence type="ECO:0000256" key="3">
    <source>
        <dbReference type="ARBA" id="ARBA00022553"/>
    </source>
</evidence>
<feature type="transmembrane region" description="Helical" evidence="10">
    <location>
        <begin position="6"/>
        <end position="26"/>
    </location>
</feature>
<feature type="transmembrane region" description="Helical" evidence="10">
    <location>
        <begin position="313"/>
        <end position="335"/>
    </location>
</feature>
<evidence type="ECO:0000256" key="1">
    <source>
        <dbReference type="ARBA" id="ARBA00004533"/>
    </source>
</evidence>
<dbReference type="InterPro" id="IPR001610">
    <property type="entry name" value="PAC"/>
</dbReference>
<keyword evidence="3" id="KW-0597">Phosphoprotein</keyword>
<keyword evidence="10" id="KW-0472">Membrane</keyword>
<keyword evidence="7" id="KW-0067">ATP-binding</keyword>
<dbReference type="CDD" id="cd01949">
    <property type="entry name" value="GGDEF"/>
    <property type="match status" value="1"/>
</dbReference>
<keyword evidence="10" id="KW-0812">Transmembrane</keyword>
<dbReference type="Pfam" id="PF21623">
    <property type="entry name" value="HK_sensor_dom_bact"/>
    <property type="match status" value="1"/>
</dbReference>
<gene>
    <name evidence="13" type="ORF">QWJ08_01990</name>
</gene>
<dbReference type="InterPro" id="IPR035965">
    <property type="entry name" value="PAS-like_dom_sf"/>
</dbReference>
<evidence type="ECO:0000256" key="5">
    <source>
        <dbReference type="ARBA" id="ARBA00022741"/>
    </source>
</evidence>
<keyword evidence="8" id="KW-0902">Two-component regulatory system</keyword>
<evidence type="ECO:0000256" key="2">
    <source>
        <dbReference type="ARBA" id="ARBA00012528"/>
    </source>
</evidence>
<dbReference type="EMBL" id="JAUEOZ010000001">
    <property type="protein sequence ID" value="MDN2480174.1"/>
    <property type="molecule type" value="Genomic_DNA"/>
</dbReference>
<feature type="domain" description="GGDEF" evidence="12">
    <location>
        <begin position="498"/>
        <end position="622"/>
    </location>
</feature>
<accession>A0ABT7XWM1</accession>
<dbReference type="InterPro" id="IPR050469">
    <property type="entry name" value="Diguanylate_Cyclase"/>
</dbReference>
<dbReference type="NCBIfam" id="TIGR00254">
    <property type="entry name" value="GGDEF"/>
    <property type="match status" value="1"/>
</dbReference>
<dbReference type="SMART" id="SM00086">
    <property type="entry name" value="PAC"/>
    <property type="match status" value="1"/>
</dbReference>
<evidence type="ECO:0000259" key="12">
    <source>
        <dbReference type="PROSITE" id="PS50887"/>
    </source>
</evidence>
<dbReference type="InterPro" id="IPR000160">
    <property type="entry name" value="GGDEF_dom"/>
</dbReference>
<dbReference type="Proteomes" id="UP001169719">
    <property type="component" value="Unassembled WGS sequence"/>
</dbReference>
<keyword evidence="14" id="KW-1185">Reference proteome</keyword>
<evidence type="ECO:0000259" key="11">
    <source>
        <dbReference type="PROSITE" id="PS50113"/>
    </source>
</evidence>
<keyword evidence="13" id="KW-0548">Nucleotidyltransferase</keyword>
<dbReference type="InterPro" id="IPR029151">
    <property type="entry name" value="Sensor-like_sf"/>
</dbReference>
<evidence type="ECO:0000256" key="8">
    <source>
        <dbReference type="ARBA" id="ARBA00023012"/>
    </source>
</evidence>
<keyword evidence="5" id="KW-0547">Nucleotide-binding</keyword>
<keyword evidence="10" id="KW-1133">Transmembrane helix</keyword>
<dbReference type="Gene3D" id="3.30.70.270">
    <property type="match status" value="1"/>
</dbReference>
<dbReference type="SUPFAM" id="SSF103190">
    <property type="entry name" value="Sensory domain-like"/>
    <property type="match status" value="2"/>
</dbReference>
<dbReference type="PROSITE" id="PS50113">
    <property type="entry name" value="PAC"/>
    <property type="match status" value="1"/>
</dbReference>
<dbReference type="EC" id="2.7.7.65" evidence="2"/>
<proteinExistence type="predicted"/>
<feature type="domain" description="PAC" evidence="11">
    <location>
        <begin position="412"/>
        <end position="464"/>
    </location>
</feature>
<dbReference type="InterPro" id="IPR043128">
    <property type="entry name" value="Rev_trsase/Diguanyl_cyclase"/>
</dbReference>
<dbReference type="SUPFAM" id="SSF55073">
    <property type="entry name" value="Nucleotide cyclase"/>
    <property type="match status" value="1"/>
</dbReference>
<dbReference type="RefSeq" id="WP_289960470.1">
    <property type="nucleotide sequence ID" value="NZ_JAUEOZ010000001.1"/>
</dbReference>
<dbReference type="PROSITE" id="PS50887">
    <property type="entry name" value="GGDEF"/>
    <property type="match status" value="1"/>
</dbReference>
<comment type="catalytic activity">
    <reaction evidence="9">
        <text>2 GTP = 3',3'-c-di-GMP + 2 diphosphate</text>
        <dbReference type="Rhea" id="RHEA:24898"/>
        <dbReference type="ChEBI" id="CHEBI:33019"/>
        <dbReference type="ChEBI" id="CHEBI:37565"/>
        <dbReference type="ChEBI" id="CHEBI:58805"/>
        <dbReference type="EC" id="2.7.7.65"/>
    </reaction>
</comment>
<evidence type="ECO:0000313" key="13">
    <source>
        <dbReference type="EMBL" id="MDN2480174.1"/>
    </source>
</evidence>
<dbReference type="InterPro" id="IPR048760">
    <property type="entry name" value="VP0354-like_sensor_dom"/>
</dbReference>
<reference evidence="13" key="1">
    <citation type="submission" date="2024-05" db="EMBL/GenBank/DDBJ databases">
        <title>Genome Sequences of Four Agar- Degrading Marine Bacteria.</title>
        <authorList>
            <person name="Phillips E.K."/>
            <person name="Shaffer J.C."/>
            <person name="Henson M.W."/>
            <person name="Temperton B."/>
            <person name="Thrash C.J."/>
            <person name="Martin M.O."/>
        </authorList>
    </citation>
    <scope>NUCLEOTIDE SEQUENCE</scope>
    <source>
        <strain evidence="13">EKP203</strain>
    </source>
</reference>
<evidence type="ECO:0000313" key="14">
    <source>
        <dbReference type="Proteomes" id="UP001169719"/>
    </source>
</evidence>
<evidence type="ECO:0000256" key="6">
    <source>
        <dbReference type="ARBA" id="ARBA00022777"/>
    </source>
</evidence>
<protein>
    <recommendedName>
        <fullName evidence="2">diguanylate cyclase</fullName>
        <ecNumber evidence="2">2.7.7.65</ecNumber>
    </recommendedName>
</protein>
<organism evidence="13 14">
    <name type="scientific">Vibrio agarivorans</name>
    <dbReference type="NCBI Taxonomy" id="153622"/>
    <lineage>
        <taxon>Bacteria</taxon>
        <taxon>Pseudomonadati</taxon>
        <taxon>Pseudomonadota</taxon>
        <taxon>Gammaproteobacteria</taxon>
        <taxon>Vibrionales</taxon>
        <taxon>Vibrionaceae</taxon>
        <taxon>Vibrio</taxon>
    </lineage>
</organism>
<dbReference type="PANTHER" id="PTHR45138">
    <property type="entry name" value="REGULATORY COMPONENTS OF SENSORY TRANSDUCTION SYSTEM"/>
    <property type="match status" value="1"/>
</dbReference>
<dbReference type="SMART" id="SM00267">
    <property type="entry name" value="GGDEF"/>
    <property type="match status" value="1"/>
</dbReference>
<comment type="subcellular location">
    <subcellularLocation>
        <location evidence="1">Cell inner membrane</location>
    </subcellularLocation>
</comment>
<name>A0ABT7XWM1_9VIBR</name>
<evidence type="ECO:0000256" key="4">
    <source>
        <dbReference type="ARBA" id="ARBA00022679"/>
    </source>
</evidence>
<dbReference type="GO" id="GO:0052621">
    <property type="term" value="F:diguanylate cyclase activity"/>
    <property type="evidence" value="ECO:0007669"/>
    <property type="project" value="UniProtKB-EC"/>
</dbReference>
<dbReference type="Pfam" id="PF00990">
    <property type="entry name" value="GGDEF"/>
    <property type="match status" value="1"/>
</dbReference>
<dbReference type="InterPro" id="IPR000014">
    <property type="entry name" value="PAS"/>
</dbReference>
<comment type="caution">
    <text evidence="13">The sequence shown here is derived from an EMBL/GenBank/DDBJ whole genome shotgun (WGS) entry which is preliminary data.</text>
</comment>
<dbReference type="NCBIfam" id="TIGR00229">
    <property type="entry name" value="sensory_box"/>
    <property type="match status" value="1"/>
</dbReference>
<dbReference type="CDD" id="cd00130">
    <property type="entry name" value="PAS"/>
    <property type="match status" value="1"/>
</dbReference>
<keyword evidence="6" id="KW-0418">Kinase</keyword>
<dbReference type="Pfam" id="PF13426">
    <property type="entry name" value="PAS_9"/>
    <property type="match status" value="1"/>
</dbReference>
<dbReference type="Gene3D" id="3.30.450.20">
    <property type="entry name" value="PAS domain"/>
    <property type="match status" value="3"/>
</dbReference>
<dbReference type="InterPro" id="IPR000700">
    <property type="entry name" value="PAS-assoc_C"/>
</dbReference>
<keyword evidence="4 13" id="KW-0808">Transferase</keyword>
<evidence type="ECO:0000256" key="9">
    <source>
        <dbReference type="ARBA" id="ARBA00034247"/>
    </source>
</evidence>
<dbReference type="InterPro" id="IPR029787">
    <property type="entry name" value="Nucleotide_cyclase"/>
</dbReference>
<dbReference type="PANTHER" id="PTHR45138:SF9">
    <property type="entry name" value="DIGUANYLATE CYCLASE DGCM-RELATED"/>
    <property type="match status" value="1"/>
</dbReference>